<feature type="domain" description="Ketopantoate reductase C-terminal" evidence="13">
    <location>
        <begin position="170"/>
        <end position="291"/>
    </location>
</feature>
<dbReference type="PANTHER" id="PTHR43765:SF2">
    <property type="entry name" value="2-DEHYDROPANTOATE 2-REDUCTASE"/>
    <property type="match status" value="1"/>
</dbReference>
<dbReference type="NCBIfam" id="TIGR00745">
    <property type="entry name" value="apbA_panE"/>
    <property type="match status" value="1"/>
</dbReference>
<evidence type="ECO:0000256" key="10">
    <source>
        <dbReference type="RuleBase" id="RU362068"/>
    </source>
</evidence>
<evidence type="ECO:0000256" key="9">
    <source>
        <dbReference type="ARBA" id="ARBA00048196"/>
    </source>
</evidence>
<dbReference type="InterPro" id="IPR008927">
    <property type="entry name" value="6-PGluconate_DH-like_C_sf"/>
</dbReference>
<dbReference type="InterPro" id="IPR036291">
    <property type="entry name" value="NAD(P)-bd_dom_sf"/>
</dbReference>
<keyword evidence="11" id="KW-0472">Membrane</keyword>
<dbReference type="KEGG" id="ast:Asulf_01117"/>
<keyword evidence="11" id="KW-0812">Transmembrane</keyword>
<dbReference type="InterPro" id="IPR013328">
    <property type="entry name" value="6PGD_dom2"/>
</dbReference>
<comment type="catalytic activity">
    <reaction evidence="8">
        <text>(R)-pantoate + NADP(+) = 2-dehydropantoate + NADPH + H(+)</text>
        <dbReference type="Rhea" id="RHEA:16233"/>
        <dbReference type="ChEBI" id="CHEBI:11561"/>
        <dbReference type="ChEBI" id="CHEBI:15378"/>
        <dbReference type="ChEBI" id="CHEBI:15980"/>
        <dbReference type="ChEBI" id="CHEBI:57783"/>
        <dbReference type="ChEBI" id="CHEBI:58349"/>
        <dbReference type="EC" id="1.1.1.169"/>
    </reaction>
    <physiologicalReaction direction="right-to-left" evidence="8">
        <dbReference type="Rhea" id="RHEA:16235"/>
    </physiologicalReaction>
</comment>
<evidence type="ECO:0000256" key="4">
    <source>
        <dbReference type="ARBA" id="ARBA00022857"/>
    </source>
</evidence>
<evidence type="ECO:0000256" key="2">
    <source>
        <dbReference type="ARBA" id="ARBA00007870"/>
    </source>
</evidence>
<dbReference type="RefSeq" id="WP_015590715.1">
    <property type="nucleotide sequence ID" value="NC_021169.1"/>
</dbReference>
<dbReference type="InterPro" id="IPR050838">
    <property type="entry name" value="Ketopantoate_reductase"/>
</dbReference>
<evidence type="ECO:0000256" key="5">
    <source>
        <dbReference type="ARBA" id="ARBA00022993"/>
    </source>
</evidence>
<gene>
    <name evidence="14" type="ORF">Asulf_01117</name>
</gene>
<dbReference type="GO" id="GO:0008677">
    <property type="term" value="F:2-dehydropantoate 2-reductase activity"/>
    <property type="evidence" value="ECO:0007669"/>
    <property type="project" value="UniProtKB-EC"/>
</dbReference>
<dbReference type="SUPFAM" id="SSF51735">
    <property type="entry name" value="NAD(P)-binding Rossmann-fold domains"/>
    <property type="match status" value="1"/>
</dbReference>
<keyword evidence="11" id="KW-1133">Transmembrane helix</keyword>
<keyword evidence="5 10" id="KW-0173">Coenzyme A biosynthesis</keyword>
<comment type="function">
    <text evidence="10">Catalyzes the NADPH-dependent reduction of ketopantoate into pantoic acid.</text>
</comment>
<comment type="similarity">
    <text evidence="2 10">Belongs to the ketopantoate reductase family.</text>
</comment>
<keyword evidence="15" id="KW-1185">Reference proteome</keyword>
<reference evidence="14 15" key="1">
    <citation type="journal article" date="2013" name="Genome Announc.">
        <title>Complete Genome Sequence of the Thermophilic and Facultatively Chemolithoautotrophic Sulfate Reducer Archaeoglobus sulfaticallidus Strain PM70-1T.</title>
        <authorList>
            <person name="Stokke R."/>
            <person name="Hocking W.P."/>
            <person name="Steinsbu B.O."/>
            <person name="Steen I.H."/>
        </authorList>
    </citation>
    <scope>NUCLEOTIDE SEQUENCE [LARGE SCALE GENOMIC DNA]</scope>
    <source>
        <strain evidence="14">PM70-1</strain>
    </source>
</reference>
<name>N0BFR5_9EURY</name>
<dbReference type="Proteomes" id="UP000013307">
    <property type="component" value="Chromosome"/>
</dbReference>
<evidence type="ECO:0000256" key="7">
    <source>
        <dbReference type="ARBA" id="ARBA00032024"/>
    </source>
</evidence>
<evidence type="ECO:0000259" key="12">
    <source>
        <dbReference type="Pfam" id="PF02558"/>
    </source>
</evidence>
<dbReference type="Pfam" id="PF02558">
    <property type="entry name" value="ApbA"/>
    <property type="match status" value="1"/>
</dbReference>
<dbReference type="Gene3D" id="1.10.1040.10">
    <property type="entry name" value="N-(1-d-carboxylethyl)-l-norvaline Dehydrogenase, domain 2"/>
    <property type="match status" value="1"/>
</dbReference>
<dbReference type="GO" id="GO:0005737">
    <property type="term" value="C:cytoplasm"/>
    <property type="evidence" value="ECO:0007669"/>
    <property type="project" value="TreeGrafter"/>
</dbReference>
<evidence type="ECO:0000259" key="13">
    <source>
        <dbReference type="Pfam" id="PF08546"/>
    </source>
</evidence>
<dbReference type="Gene3D" id="3.40.50.720">
    <property type="entry name" value="NAD(P)-binding Rossmann-like Domain"/>
    <property type="match status" value="1"/>
</dbReference>
<protein>
    <recommendedName>
        <fullName evidence="3 10">2-dehydropantoate 2-reductase</fullName>
        <ecNumber evidence="3 10">1.1.1.169</ecNumber>
    </recommendedName>
    <alternativeName>
        <fullName evidence="7 10">Ketopantoate reductase</fullName>
    </alternativeName>
</protein>
<evidence type="ECO:0000313" key="15">
    <source>
        <dbReference type="Proteomes" id="UP000013307"/>
    </source>
</evidence>
<dbReference type="GO" id="GO:0015940">
    <property type="term" value="P:pantothenate biosynthetic process"/>
    <property type="evidence" value="ECO:0007669"/>
    <property type="project" value="InterPro"/>
</dbReference>
<organism evidence="14 15">
    <name type="scientific">Archaeoglobus sulfaticallidus PM70-1</name>
    <dbReference type="NCBI Taxonomy" id="387631"/>
    <lineage>
        <taxon>Archaea</taxon>
        <taxon>Methanobacteriati</taxon>
        <taxon>Methanobacteriota</taxon>
        <taxon>Archaeoglobi</taxon>
        <taxon>Archaeoglobales</taxon>
        <taxon>Archaeoglobaceae</taxon>
        <taxon>Archaeoglobus</taxon>
    </lineage>
</organism>
<dbReference type="AlphaFoldDB" id="N0BFR5"/>
<comment type="catalytic activity">
    <reaction evidence="9">
        <text>(R)-pantoate + NAD(+) = 2-dehydropantoate + NADH + H(+)</text>
        <dbReference type="Rhea" id="RHEA:61292"/>
        <dbReference type="ChEBI" id="CHEBI:11561"/>
        <dbReference type="ChEBI" id="CHEBI:15378"/>
        <dbReference type="ChEBI" id="CHEBI:15980"/>
        <dbReference type="ChEBI" id="CHEBI:57540"/>
        <dbReference type="ChEBI" id="CHEBI:57945"/>
    </reaction>
    <physiologicalReaction direction="right-to-left" evidence="9">
        <dbReference type="Rhea" id="RHEA:61294"/>
    </physiologicalReaction>
</comment>
<dbReference type="InterPro" id="IPR003710">
    <property type="entry name" value="ApbA"/>
</dbReference>
<dbReference type="PANTHER" id="PTHR43765">
    <property type="entry name" value="2-DEHYDROPANTOATE 2-REDUCTASE-RELATED"/>
    <property type="match status" value="1"/>
</dbReference>
<comment type="pathway">
    <text evidence="1 10">Cofactor biosynthesis; coenzyme A biosynthesis.</text>
</comment>
<dbReference type="HOGENOM" id="CLU_031468_0_0_2"/>
<dbReference type="SUPFAM" id="SSF48179">
    <property type="entry name" value="6-phosphogluconate dehydrogenase C-terminal domain-like"/>
    <property type="match status" value="1"/>
</dbReference>
<evidence type="ECO:0000256" key="8">
    <source>
        <dbReference type="ARBA" id="ARBA00047506"/>
    </source>
</evidence>
<keyword evidence="6 10" id="KW-0560">Oxidoreductase</keyword>
<evidence type="ECO:0000313" key="14">
    <source>
        <dbReference type="EMBL" id="AGK61117.1"/>
    </source>
</evidence>
<proteinExistence type="inferred from homology"/>
<keyword evidence="4 10" id="KW-0521">NADP</keyword>
<dbReference type="STRING" id="387631.Asulf_01117"/>
<evidence type="ECO:0000256" key="1">
    <source>
        <dbReference type="ARBA" id="ARBA00004724"/>
    </source>
</evidence>
<dbReference type="GeneID" id="15392758"/>
<dbReference type="Pfam" id="PF08546">
    <property type="entry name" value="ApbA_C"/>
    <property type="match status" value="1"/>
</dbReference>
<dbReference type="EC" id="1.1.1.169" evidence="3 10"/>
<evidence type="ECO:0000256" key="6">
    <source>
        <dbReference type="ARBA" id="ARBA00023002"/>
    </source>
</evidence>
<feature type="domain" description="Ketopantoate reductase N-terminal" evidence="12">
    <location>
        <begin position="8"/>
        <end position="143"/>
    </location>
</feature>
<dbReference type="EMBL" id="CP005290">
    <property type="protein sequence ID" value="AGK61117.1"/>
    <property type="molecule type" value="Genomic_DNA"/>
</dbReference>
<dbReference type="eggNOG" id="arCOG04139">
    <property type="taxonomic scope" value="Archaea"/>
</dbReference>
<evidence type="ECO:0000256" key="3">
    <source>
        <dbReference type="ARBA" id="ARBA00013014"/>
    </source>
</evidence>
<sequence>MNLKDLKIQIMGSGAIGSLFGGLIQLSGFDVHFVARRKRLEVLKKGLRIRGLIEADLDVDVSEKPENADITIVAVKAYDTENAAELLSKVDCGVVLTIQNGLGNVERLSRKLKRVIGGVTTYGANIKDDIVFYAGEGVTFVGNDGYISEDALLVERVLKESGFNCYAVDNISERIWRKAIVNAVINPITAILKVENGRVLDEGLWSIAKLVIEEGKQVMERLGINVDGLEEAVREVAVKTARNRSSMLQDIMAGRRTEIDYINGEIVRLSDEMGISACANLLLTNLVKAMEEK</sequence>
<dbReference type="UniPathway" id="UPA00241"/>
<accession>N0BFR5</accession>
<dbReference type="GO" id="GO:0015937">
    <property type="term" value="P:coenzyme A biosynthetic process"/>
    <property type="evidence" value="ECO:0007669"/>
    <property type="project" value="UniProtKB-UniPathway"/>
</dbReference>
<dbReference type="GO" id="GO:0050661">
    <property type="term" value="F:NADP binding"/>
    <property type="evidence" value="ECO:0007669"/>
    <property type="project" value="TreeGrafter"/>
</dbReference>
<evidence type="ECO:0000256" key="11">
    <source>
        <dbReference type="SAM" id="Phobius"/>
    </source>
</evidence>
<dbReference type="InterPro" id="IPR013752">
    <property type="entry name" value="KPA_reductase"/>
</dbReference>
<feature type="transmembrane region" description="Helical" evidence="11">
    <location>
        <begin position="12"/>
        <end position="35"/>
    </location>
</feature>
<dbReference type="InterPro" id="IPR013332">
    <property type="entry name" value="KPR_N"/>
</dbReference>